<feature type="transmembrane region" description="Helical" evidence="1">
    <location>
        <begin position="132"/>
        <end position="150"/>
    </location>
</feature>
<feature type="transmembrane region" description="Helical" evidence="1">
    <location>
        <begin position="314"/>
        <end position="334"/>
    </location>
</feature>
<feature type="transmembrane region" description="Helical" evidence="1">
    <location>
        <begin position="106"/>
        <end position="126"/>
    </location>
</feature>
<feature type="transmembrane region" description="Helical" evidence="1">
    <location>
        <begin position="82"/>
        <end position="99"/>
    </location>
</feature>
<dbReference type="AlphaFoldDB" id="A0AAE3YG27"/>
<feature type="transmembrane region" description="Helical" evidence="1">
    <location>
        <begin position="557"/>
        <end position="576"/>
    </location>
</feature>
<feature type="transmembrane region" description="Helical" evidence="1">
    <location>
        <begin position="583"/>
        <end position="600"/>
    </location>
</feature>
<keyword evidence="3" id="KW-1185">Reference proteome</keyword>
<dbReference type="RefSeq" id="WP_309851640.1">
    <property type="nucleotide sequence ID" value="NZ_BAAAIU010000020.1"/>
</dbReference>
<feature type="transmembrane region" description="Helical" evidence="1">
    <location>
        <begin position="797"/>
        <end position="813"/>
    </location>
</feature>
<feature type="transmembrane region" description="Helical" evidence="1">
    <location>
        <begin position="171"/>
        <end position="193"/>
    </location>
</feature>
<organism evidence="2 3">
    <name type="scientific">Falsarthrobacter nasiphocae</name>
    <dbReference type="NCBI Taxonomy" id="189863"/>
    <lineage>
        <taxon>Bacteria</taxon>
        <taxon>Bacillati</taxon>
        <taxon>Actinomycetota</taxon>
        <taxon>Actinomycetes</taxon>
        <taxon>Micrococcales</taxon>
        <taxon>Micrococcaceae</taxon>
        <taxon>Falsarthrobacter</taxon>
    </lineage>
</organism>
<feature type="transmembrane region" description="Helical" evidence="1">
    <location>
        <begin position="60"/>
        <end position="76"/>
    </location>
</feature>
<feature type="transmembrane region" description="Helical" evidence="1">
    <location>
        <begin position="728"/>
        <end position="745"/>
    </location>
</feature>
<evidence type="ECO:0000256" key="1">
    <source>
        <dbReference type="SAM" id="Phobius"/>
    </source>
</evidence>
<evidence type="ECO:0000313" key="3">
    <source>
        <dbReference type="Proteomes" id="UP001247307"/>
    </source>
</evidence>
<feature type="transmembrane region" description="Helical" evidence="1">
    <location>
        <begin position="533"/>
        <end position="551"/>
    </location>
</feature>
<keyword evidence="1" id="KW-0472">Membrane</keyword>
<feature type="transmembrane region" description="Helical" evidence="1">
    <location>
        <begin position="260"/>
        <end position="281"/>
    </location>
</feature>
<keyword evidence="1" id="KW-1133">Transmembrane helix</keyword>
<dbReference type="EMBL" id="JAVDUI010000001">
    <property type="protein sequence ID" value="MDR6892515.1"/>
    <property type="molecule type" value="Genomic_DNA"/>
</dbReference>
<feature type="transmembrane region" description="Helical" evidence="1">
    <location>
        <begin position="199"/>
        <end position="219"/>
    </location>
</feature>
<feature type="transmembrane region" description="Helical" evidence="1">
    <location>
        <begin position="36"/>
        <end position="53"/>
    </location>
</feature>
<proteinExistence type="predicted"/>
<reference evidence="2" key="1">
    <citation type="submission" date="2023-07" db="EMBL/GenBank/DDBJ databases">
        <title>Sequencing the genomes of 1000 actinobacteria strains.</title>
        <authorList>
            <person name="Klenk H.-P."/>
        </authorList>
    </citation>
    <scope>NUCLEOTIDE SEQUENCE</scope>
    <source>
        <strain evidence="2">DSM 13988</strain>
    </source>
</reference>
<dbReference type="Proteomes" id="UP001247307">
    <property type="component" value="Unassembled WGS sequence"/>
</dbReference>
<sequence length="823" mass="81610">MGLGLVVLPWGAALSWGGGGATGGTADAALTPVQSAGLLFFALSVVAVALVAWKGAGRRGVAASSPFVVLGLTTPVEVVPGAHQAVLACLVLAASWLLIRSKRVPLWVDAVHALALLLLAARIGMSLEADEAVFGGAALGAWLAAGALRLKNAVPEHALGTQRALQGGGPWAQMLLAGAYAVVGVSCAVLAVAGGTLSAWGGALATGAAAAALVTRRAVLYGVHAPERGDAHEPLRSPAVATASFMSPSGSARTACAPRAVADALIWGTAAVGLLGMLLAIEAERAVTPMATWAIAATAIGAGIHVASTPLRSAPHWITGPALATSAGAGTGWITHHLPPTLGAPAVFLPMVGVSVALAGVALVLGRSGRPAPLRRAGLVNGALAWLVALAAGVGLLPDGVTPLGRVYMGVLSALTAAAAVVVILGRPGCPEGADGTQGGDAGAGACTRNETRVPQGSGRGRGPLPAEGLGLTTGQLPRRALEALGMLTAGLLVCGALTDSFNGAALALCAAGWFVARPCLAPSRAVGTDAAHVAVGAVLVTWGLATVVGLDTPTSPARWAAFLAIASGVTASSMRHPAWGKAASRLASGALLAAAGVLALLDGRLAVWLGGCVALLGAVEALRRGGEALGFGPRGPCGPGCAPSSAPSDARPIAAGGAPRRLVGARIRVPGLVVWGARASIVLAAFHRLDVTDGDAWLRADLLAAGTLLMGLSLLPEARQYPVAERALHWAAAGLWVLVALVPLTGEPALRAAQLASFAALVALGALRKRVELSAVGLAGLIFAVLRFAAGATMATLLGLAAGLFILAVWKLRRGSRGAKGE</sequence>
<accession>A0AAE3YG27</accession>
<feature type="transmembrane region" description="Helical" evidence="1">
    <location>
        <begin position="404"/>
        <end position="425"/>
    </location>
</feature>
<keyword evidence="1" id="KW-0812">Transmembrane</keyword>
<gene>
    <name evidence="2" type="ORF">J2S35_001455</name>
</gene>
<feature type="transmembrane region" description="Helical" evidence="1">
    <location>
        <begin position="699"/>
        <end position="716"/>
    </location>
</feature>
<comment type="caution">
    <text evidence="2">The sequence shown here is derived from an EMBL/GenBank/DDBJ whole genome shotgun (WGS) entry which is preliminary data.</text>
</comment>
<evidence type="ECO:0000313" key="2">
    <source>
        <dbReference type="EMBL" id="MDR6892515.1"/>
    </source>
</evidence>
<protein>
    <submittedName>
        <fullName evidence="2">Uncharacterized protein</fullName>
    </submittedName>
</protein>
<feature type="transmembrane region" description="Helical" evidence="1">
    <location>
        <begin position="346"/>
        <end position="366"/>
    </location>
</feature>
<feature type="transmembrane region" description="Helical" evidence="1">
    <location>
        <begin position="378"/>
        <end position="398"/>
    </location>
</feature>
<name>A0AAE3YG27_9MICC</name>
<feature type="transmembrane region" description="Helical" evidence="1">
    <location>
        <begin position="287"/>
        <end position="307"/>
    </location>
</feature>